<evidence type="ECO:0000313" key="1">
    <source>
        <dbReference type="EMBL" id="KAI5350683.1"/>
    </source>
</evidence>
<protein>
    <submittedName>
        <fullName evidence="1">Uncharacterized protein</fullName>
    </submittedName>
</protein>
<name>A0AAD4ZMA5_PRUDU</name>
<keyword evidence="2" id="KW-1185">Reference proteome</keyword>
<proteinExistence type="predicted"/>
<accession>A0AAD4ZMA5</accession>
<sequence length="99" mass="11865">MLDDILDDIWKDITKNTDSPEADRFHCLKVIGNRWKDWKCRLKHKWSCQLGIQRLKEIRFKSSLALVINCETLRKCLNLGYFKAIKSKRILKVVQNRFE</sequence>
<dbReference type="InterPro" id="IPR018378">
    <property type="entry name" value="C-type_lectin_CS"/>
</dbReference>
<dbReference type="AlphaFoldDB" id="A0AAD4ZMA5"/>
<dbReference type="EMBL" id="JAJFAZ020000001">
    <property type="protein sequence ID" value="KAI5350683.1"/>
    <property type="molecule type" value="Genomic_DNA"/>
</dbReference>
<comment type="caution">
    <text evidence="1">The sequence shown here is derived from an EMBL/GenBank/DDBJ whole genome shotgun (WGS) entry which is preliminary data.</text>
</comment>
<evidence type="ECO:0000313" key="2">
    <source>
        <dbReference type="Proteomes" id="UP001054821"/>
    </source>
</evidence>
<dbReference type="Proteomes" id="UP001054821">
    <property type="component" value="Chromosome 1"/>
</dbReference>
<organism evidence="1 2">
    <name type="scientific">Prunus dulcis</name>
    <name type="common">Almond</name>
    <name type="synonym">Amygdalus dulcis</name>
    <dbReference type="NCBI Taxonomy" id="3755"/>
    <lineage>
        <taxon>Eukaryota</taxon>
        <taxon>Viridiplantae</taxon>
        <taxon>Streptophyta</taxon>
        <taxon>Embryophyta</taxon>
        <taxon>Tracheophyta</taxon>
        <taxon>Spermatophyta</taxon>
        <taxon>Magnoliopsida</taxon>
        <taxon>eudicotyledons</taxon>
        <taxon>Gunneridae</taxon>
        <taxon>Pentapetalae</taxon>
        <taxon>rosids</taxon>
        <taxon>fabids</taxon>
        <taxon>Rosales</taxon>
        <taxon>Rosaceae</taxon>
        <taxon>Amygdaloideae</taxon>
        <taxon>Amygdaleae</taxon>
        <taxon>Prunus</taxon>
    </lineage>
</organism>
<dbReference type="PROSITE" id="PS00615">
    <property type="entry name" value="C_TYPE_LECTIN_1"/>
    <property type="match status" value="1"/>
</dbReference>
<reference evidence="1 2" key="1">
    <citation type="journal article" date="2022" name="G3 (Bethesda)">
        <title>Whole-genome sequence and methylome profiling of the almond [Prunus dulcis (Mill.) D.A. Webb] cultivar 'Nonpareil'.</title>
        <authorList>
            <person name="D'Amico-Willman K.M."/>
            <person name="Ouma W.Z."/>
            <person name="Meulia T."/>
            <person name="Sideli G.M."/>
            <person name="Gradziel T.M."/>
            <person name="Fresnedo-Ramirez J."/>
        </authorList>
    </citation>
    <scope>NUCLEOTIDE SEQUENCE [LARGE SCALE GENOMIC DNA]</scope>
    <source>
        <strain evidence="1">Clone GOH B32 T37-40</strain>
    </source>
</reference>
<gene>
    <name evidence="1" type="ORF">L3X38_003574</name>
</gene>